<dbReference type="InterPro" id="IPR011330">
    <property type="entry name" value="Glyco_hydro/deAcase_b/a-brl"/>
</dbReference>
<evidence type="ECO:0000256" key="10">
    <source>
        <dbReference type="ARBA" id="ARBA00023285"/>
    </source>
</evidence>
<proteinExistence type="predicted"/>
<keyword evidence="21" id="KW-1185">Reference proteome</keyword>
<keyword evidence="4" id="KW-0325">Glycoprotein</keyword>
<keyword evidence="9" id="KW-0119">Carbohydrate metabolism</keyword>
<keyword evidence="3" id="KW-1003">Cell membrane</keyword>
<evidence type="ECO:0000256" key="15">
    <source>
        <dbReference type="ARBA" id="ARBA00048494"/>
    </source>
</evidence>
<accession>A0A9P6EA80</accession>
<feature type="transmembrane region" description="Helical" evidence="17">
    <location>
        <begin position="441"/>
        <end position="463"/>
    </location>
</feature>
<protein>
    <recommendedName>
        <fullName evidence="14">chitin deacetylase</fullName>
        <ecNumber evidence="14">3.5.1.41</ecNumber>
    </recommendedName>
</protein>
<dbReference type="PROSITE" id="PS51677">
    <property type="entry name" value="NODB"/>
    <property type="match status" value="1"/>
</dbReference>
<dbReference type="InterPro" id="IPR002509">
    <property type="entry name" value="NODB_dom"/>
</dbReference>
<reference evidence="20" key="1">
    <citation type="submission" date="2020-11" db="EMBL/GenBank/DDBJ databases">
        <authorList>
            <consortium name="DOE Joint Genome Institute"/>
            <person name="Ahrendt S."/>
            <person name="Riley R."/>
            <person name="Andreopoulos W."/>
            <person name="Labutti K."/>
            <person name="Pangilinan J."/>
            <person name="Ruiz-Duenas F.J."/>
            <person name="Barrasa J.M."/>
            <person name="Sanchez-Garcia M."/>
            <person name="Camarero S."/>
            <person name="Miyauchi S."/>
            <person name="Serrano A."/>
            <person name="Linde D."/>
            <person name="Babiker R."/>
            <person name="Drula E."/>
            <person name="Ayuso-Fernandez I."/>
            <person name="Pacheco R."/>
            <person name="Padilla G."/>
            <person name="Ferreira P."/>
            <person name="Barriuso J."/>
            <person name="Kellner H."/>
            <person name="Castanera R."/>
            <person name="Alfaro M."/>
            <person name="Ramirez L."/>
            <person name="Pisabarro A.G."/>
            <person name="Kuo A."/>
            <person name="Tritt A."/>
            <person name="Lipzen A."/>
            <person name="He G."/>
            <person name="Yan M."/>
            <person name="Ng V."/>
            <person name="Cullen D."/>
            <person name="Martin F."/>
            <person name="Rosso M.-N."/>
            <person name="Henrissat B."/>
            <person name="Hibbett D."/>
            <person name="Martinez A.T."/>
            <person name="Grigoriev I.V."/>
        </authorList>
    </citation>
    <scope>NUCLEOTIDE SEQUENCE</scope>
    <source>
        <strain evidence="20">CBS 506.95</strain>
    </source>
</reference>
<evidence type="ECO:0000256" key="3">
    <source>
        <dbReference type="ARBA" id="ARBA00022475"/>
    </source>
</evidence>
<evidence type="ECO:0000256" key="16">
    <source>
        <dbReference type="SAM" id="MobiDB-lite"/>
    </source>
</evidence>
<dbReference type="Gene3D" id="3.20.20.370">
    <property type="entry name" value="Glycoside hydrolase/deacetylase"/>
    <property type="match status" value="1"/>
</dbReference>
<organism evidence="20 21">
    <name type="scientific">Crepidotus variabilis</name>
    <dbReference type="NCBI Taxonomy" id="179855"/>
    <lineage>
        <taxon>Eukaryota</taxon>
        <taxon>Fungi</taxon>
        <taxon>Dikarya</taxon>
        <taxon>Basidiomycota</taxon>
        <taxon>Agaricomycotina</taxon>
        <taxon>Agaricomycetes</taxon>
        <taxon>Agaricomycetidae</taxon>
        <taxon>Agaricales</taxon>
        <taxon>Agaricineae</taxon>
        <taxon>Crepidotaceae</taxon>
        <taxon>Crepidotus</taxon>
    </lineage>
</organism>
<dbReference type="GO" id="GO:0000272">
    <property type="term" value="P:polysaccharide catabolic process"/>
    <property type="evidence" value="ECO:0007669"/>
    <property type="project" value="UniProtKB-KW"/>
</dbReference>
<sequence length="465" mass="49314">MKFGALLLFAGLQVALVHGDIIKVHHAHGNNHARMAKRQASASGSSSGSASRSASGSASGSQAASGSGTSAASRTPPPLDTSTTIPPVASISLGMPTKAPPSYTASFAPGATPPIAGAPKIPKALVKTGWPPADKVPDPSSPEVQEWMKELEGFTIPNIPPTKDGSCAGDPTAASQAKQHGWWTCGGWTRDTDIAACPDKLDWGLTFDDGPSFYTPNLLKKLKATGVKASFYAVGSRTIERPDMLIDEYMSGHEVGVHTWSHPSLTMLTTEQIVAELGWTRKAIKTILGVTPVTMRPPRGDIDDRVRAISLAMGLVPVLWTSTADGGKFDSNDWRVAGGEFPGQKSVDIYNDIMKNASIIPTGFVTLQHDLFEITVDLAVGYTLDSALSHTPKFALQPVGHCQKWDATELYRETRKNTSFPYTNTSRGASIDIDGDGQMDAALGFGVPLWTSLLALTSVLYAVSL</sequence>
<evidence type="ECO:0000256" key="6">
    <source>
        <dbReference type="ARBA" id="ARBA00022801"/>
    </source>
</evidence>
<dbReference type="EC" id="3.5.1.41" evidence="14"/>
<comment type="caution">
    <text evidence="20">The sequence shown here is derived from an EMBL/GenBank/DDBJ whole genome shotgun (WGS) entry which is preliminary data.</text>
</comment>
<keyword evidence="18" id="KW-0732">Signal</keyword>
<keyword evidence="17" id="KW-1133">Transmembrane helix</keyword>
<keyword evidence="5" id="KW-0479">Metal-binding</keyword>
<keyword evidence="4" id="KW-0336">GPI-anchor</keyword>
<dbReference type="GO" id="GO:0006032">
    <property type="term" value="P:chitin catabolic process"/>
    <property type="evidence" value="ECO:0007669"/>
    <property type="project" value="UniProtKB-KW"/>
</dbReference>
<evidence type="ECO:0000256" key="5">
    <source>
        <dbReference type="ARBA" id="ARBA00022723"/>
    </source>
</evidence>
<dbReference type="Pfam" id="PF01522">
    <property type="entry name" value="Polysacc_deac_1"/>
    <property type="match status" value="1"/>
</dbReference>
<evidence type="ECO:0000256" key="4">
    <source>
        <dbReference type="ARBA" id="ARBA00022622"/>
    </source>
</evidence>
<dbReference type="PANTHER" id="PTHR10587:SF133">
    <property type="entry name" value="CHITIN DEACETYLASE 1-RELATED"/>
    <property type="match status" value="1"/>
</dbReference>
<feature type="signal peptide" evidence="18">
    <location>
        <begin position="1"/>
        <end position="19"/>
    </location>
</feature>
<name>A0A9P6EA80_9AGAR</name>
<feature type="region of interest" description="Disordered" evidence="16">
    <location>
        <begin position="32"/>
        <end position="93"/>
    </location>
</feature>
<evidence type="ECO:0000256" key="18">
    <source>
        <dbReference type="SAM" id="SignalP"/>
    </source>
</evidence>
<dbReference type="GO" id="GO:0098552">
    <property type="term" value="C:side of membrane"/>
    <property type="evidence" value="ECO:0007669"/>
    <property type="project" value="UniProtKB-KW"/>
</dbReference>
<comment type="cofactor">
    <cofactor evidence="1">
        <name>Co(2+)</name>
        <dbReference type="ChEBI" id="CHEBI:48828"/>
    </cofactor>
</comment>
<dbReference type="GO" id="GO:0046872">
    <property type="term" value="F:metal ion binding"/>
    <property type="evidence" value="ECO:0007669"/>
    <property type="project" value="UniProtKB-KW"/>
</dbReference>
<evidence type="ECO:0000313" key="21">
    <source>
        <dbReference type="Proteomes" id="UP000807306"/>
    </source>
</evidence>
<keyword evidence="12" id="KW-0961">Cell wall biogenesis/degradation</keyword>
<dbReference type="GO" id="GO:0004099">
    <property type="term" value="F:chitin deacetylase activity"/>
    <property type="evidence" value="ECO:0007669"/>
    <property type="project" value="UniProtKB-EC"/>
</dbReference>
<comment type="subcellular location">
    <subcellularLocation>
        <location evidence="2">Cell membrane</location>
        <topology evidence="2">Lipid-anchor</topology>
        <topology evidence="2">GPI-anchor</topology>
    </subcellularLocation>
</comment>
<evidence type="ECO:0000256" key="13">
    <source>
        <dbReference type="ARBA" id="ARBA00023326"/>
    </source>
</evidence>
<evidence type="ECO:0000256" key="17">
    <source>
        <dbReference type="SAM" id="Phobius"/>
    </source>
</evidence>
<evidence type="ECO:0000259" key="19">
    <source>
        <dbReference type="PROSITE" id="PS51677"/>
    </source>
</evidence>
<dbReference type="GO" id="GO:0005886">
    <property type="term" value="C:plasma membrane"/>
    <property type="evidence" value="ECO:0007669"/>
    <property type="project" value="UniProtKB-SubCell"/>
</dbReference>
<dbReference type="GO" id="GO:0009272">
    <property type="term" value="P:fungal-type cell wall biogenesis"/>
    <property type="evidence" value="ECO:0007669"/>
    <property type="project" value="UniProtKB-ARBA"/>
</dbReference>
<dbReference type="SUPFAM" id="SSF88713">
    <property type="entry name" value="Glycoside hydrolase/deacetylase"/>
    <property type="match status" value="1"/>
</dbReference>
<keyword evidence="17" id="KW-0812">Transmembrane</keyword>
<feature type="compositionally biased region" description="Low complexity" evidence="16">
    <location>
        <begin position="39"/>
        <end position="74"/>
    </location>
</feature>
<dbReference type="EMBL" id="MU157885">
    <property type="protein sequence ID" value="KAF9525352.1"/>
    <property type="molecule type" value="Genomic_DNA"/>
</dbReference>
<evidence type="ECO:0000313" key="20">
    <source>
        <dbReference type="EMBL" id="KAF9525352.1"/>
    </source>
</evidence>
<keyword evidence="7" id="KW-0146">Chitin degradation</keyword>
<dbReference type="AlphaFoldDB" id="A0A9P6EA80"/>
<feature type="domain" description="NodB homology" evidence="19">
    <location>
        <begin position="201"/>
        <end position="395"/>
    </location>
</feature>
<dbReference type="Proteomes" id="UP000807306">
    <property type="component" value="Unassembled WGS sequence"/>
</dbReference>
<evidence type="ECO:0000256" key="12">
    <source>
        <dbReference type="ARBA" id="ARBA00023316"/>
    </source>
</evidence>
<feature type="chain" id="PRO_5040134391" description="chitin deacetylase" evidence="18">
    <location>
        <begin position="20"/>
        <end position="465"/>
    </location>
</feature>
<evidence type="ECO:0000256" key="9">
    <source>
        <dbReference type="ARBA" id="ARBA00023277"/>
    </source>
</evidence>
<evidence type="ECO:0000256" key="8">
    <source>
        <dbReference type="ARBA" id="ARBA00023136"/>
    </source>
</evidence>
<keyword evidence="8 17" id="KW-0472">Membrane</keyword>
<evidence type="ECO:0000256" key="11">
    <source>
        <dbReference type="ARBA" id="ARBA00023288"/>
    </source>
</evidence>
<evidence type="ECO:0000256" key="1">
    <source>
        <dbReference type="ARBA" id="ARBA00001941"/>
    </source>
</evidence>
<dbReference type="InterPro" id="IPR050248">
    <property type="entry name" value="Polysacc_deacetylase_ArnD"/>
</dbReference>
<dbReference type="OrthoDB" id="407355at2759"/>
<keyword evidence="6" id="KW-0378">Hydrolase</keyword>
<keyword evidence="10" id="KW-0170">Cobalt</keyword>
<keyword evidence="11" id="KW-0449">Lipoprotein</keyword>
<comment type="catalytic activity">
    <reaction evidence="15">
        <text>[(1-&gt;4)-N-acetyl-beta-D-glucosaminyl](n) + n H2O = chitosan + n acetate</text>
        <dbReference type="Rhea" id="RHEA:10464"/>
        <dbReference type="Rhea" id="RHEA-COMP:9593"/>
        <dbReference type="Rhea" id="RHEA-COMP:9597"/>
        <dbReference type="ChEBI" id="CHEBI:15377"/>
        <dbReference type="ChEBI" id="CHEBI:17029"/>
        <dbReference type="ChEBI" id="CHEBI:30089"/>
        <dbReference type="ChEBI" id="CHEBI:57704"/>
        <dbReference type="EC" id="3.5.1.41"/>
    </reaction>
    <physiologicalReaction direction="left-to-right" evidence="15">
        <dbReference type="Rhea" id="RHEA:10465"/>
    </physiologicalReaction>
</comment>
<evidence type="ECO:0000256" key="14">
    <source>
        <dbReference type="ARBA" id="ARBA00024056"/>
    </source>
</evidence>
<evidence type="ECO:0000256" key="7">
    <source>
        <dbReference type="ARBA" id="ARBA00023024"/>
    </source>
</evidence>
<dbReference type="PANTHER" id="PTHR10587">
    <property type="entry name" value="GLYCOSYL TRANSFERASE-RELATED"/>
    <property type="match status" value="1"/>
</dbReference>
<keyword evidence="13" id="KW-0624">Polysaccharide degradation</keyword>
<gene>
    <name evidence="20" type="ORF">CPB83DRAFT_552673</name>
</gene>
<evidence type="ECO:0000256" key="2">
    <source>
        <dbReference type="ARBA" id="ARBA00004609"/>
    </source>
</evidence>
<dbReference type="GO" id="GO:0071555">
    <property type="term" value="P:cell wall organization"/>
    <property type="evidence" value="ECO:0007669"/>
    <property type="project" value="UniProtKB-KW"/>
</dbReference>